<evidence type="ECO:0000256" key="3">
    <source>
        <dbReference type="ARBA" id="ARBA00022801"/>
    </source>
</evidence>
<keyword evidence="4" id="KW-0698">rRNA processing</keyword>
<dbReference type="InterPro" id="IPR008226">
    <property type="entry name" value="Mini3_fam"/>
</dbReference>
<dbReference type="EMBL" id="CP000771">
    <property type="protein sequence ID" value="ABS60555.1"/>
    <property type="molecule type" value="Genomic_DNA"/>
</dbReference>
<dbReference type="HOGENOM" id="CLU_091169_2_0_0"/>
<keyword evidence="4" id="KW-0963">Cytoplasm</keyword>
<accession>A7HKX2</accession>
<dbReference type="EC" id="3.1.26.-" evidence="4"/>
<dbReference type="GO" id="GO:0005737">
    <property type="term" value="C:cytoplasm"/>
    <property type="evidence" value="ECO:0007669"/>
    <property type="project" value="UniProtKB-SubCell"/>
</dbReference>
<comment type="subunit">
    <text evidence="4">Homodimer.</text>
</comment>
<keyword evidence="7" id="KW-1185">Reference proteome</keyword>
<comment type="function">
    <text evidence="4">Involved in correct processing of both the 5' and 3' ends of 23S rRNA precursor. Processes 30S rRNA precursor transcript even in absence of ribonuclease 3 (Rnc); Rnc processes 30S rRNA into smaller rRNA precursors.</text>
</comment>
<evidence type="ECO:0000313" key="6">
    <source>
        <dbReference type="EMBL" id="ABS60555.1"/>
    </source>
</evidence>
<gene>
    <name evidence="4" type="primary">mrnC</name>
    <name evidence="6" type="ordered locus">Fnod_0700</name>
</gene>
<reference evidence="6 7" key="1">
    <citation type="submission" date="2007-07" db="EMBL/GenBank/DDBJ databases">
        <title>Complete sequence of Fervidobacterium nodosum Rt17-B1.</title>
        <authorList>
            <consortium name="US DOE Joint Genome Institute"/>
            <person name="Copeland A."/>
            <person name="Lucas S."/>
            <person name="Lapidus A."/>
            <person name="Barry K."/>
            <person name="Glavina del Rio T."/>
            <person name="Dalin E."/>
            <person name="Tice H."/>
            <person name="Pitluck S."/>
            <person name="Saunders E."/>
            <person name="Brettin T."/>
            <person name="Bruce D."/>
            <person name="Detter J.C."/>
            <person name="Han C."/>
            <person name="Schmutz J."/>
            <person name="Larimer F."/>
            <person name="Land M."/>
            <person name="Hauser L."/>
            <person name="Kyrpides N."/>
            <person name="Mikhailova N."/>
            <person name="Nelson K."/>
            <person name="Gogarten J.P."/>
            <person name="Noll K."/>
            <person name="Richardson P."/>
        </authorList>
    </citation>
    <scope>NUCLEOTIDE SEQUENCE [LARGE SCALE GENOMIC DNA]</scope>
    <source>
        <strain evidence="7">ATCC 35602 / DSM 5306 / Rt17-B1</strain>
    </source>
</reference>
<dbReference type="GO" id="GO:0004525">
    <property type="term" value="F:ribonuclease III activity"/>
    <property type="evidence" value="ECO:0007669"/>
    <property type="project" value="InterPro"/>
</dbReference>
<dbReference type="Gene3D" id="1.10.1520.10">
    <property type="entry name" value="Ribonuclease III domain"/>
    <property type="match status" value="1"/>
</dbReference>
<dbReference type="GO" id="GO:0006364">
    <property type="term" value="P:rRNA processing"/>
    <property type="evidence" value="ECO:0007669"/>
    <property type="project" value="UniProtKB-UniRule"/>
</dbReference>
<keyword evidence="4" id="KW-0694">RNA-binding</keyword>
<sequence>MRLFPEPNVNPDEMSIDSLAYLGDAVFNLYAKLYILADVKVTDLHRRSNKYVSRQGQSKLLKSISHLLDEKEKNVVQRGINSKGARKHGNDRLYMESTGFEALIGYLYLTNKKRLSEILKFGFESFE</sequence>
<dbReference type="InterPro" id="IPR000999">
    <property type="entry name" value="RNase_III_dom"/>
</dbReference>
<dbReference type="STRING" id="381764.Fnod_0700"/>
<dbReference type="PANTHER" id="PTHR34276:SF1">
    <property type="entry name" value="MINI-RIBONUCLEASE 3"/>
    <property type="match status" value="1"/>
</dbReference>
<reference evidence="6 7" key="2">
    <citation type="journal article" date="2009" name="Proc. Natl. Acad. Sci. U.S.A.">
        <title>On the chimeric nature, thermophilic origin, and phylogenetic placement of the Thermotogales.</title>
        <authorList>
            <person name="Zhaxybayeva O."/>
            <person name="Swithers K.S."/>
            <person name="Lapierre P."/>
            <person name="Fournier G.P."/>
            <person name="Bickhart D.M."/>
            <person name="DeBoy R.T."/>
            <person name="Nelson K.E."/>
            <person name="Nesbo C.L."/>
            <person name="Doolittle W.F."/>
            <person name="Gogarten J.P."/>
            <person name="Noll K.M."/>
        </authorList>
    </citation>
    <scope>NUCLEOTIDE SEQUENCE [LARGE SCALE GENOMIC DNA]</scope>
    <source>
        <strain evidence="7">ATCC 35602 / DSM 5306 / Rt17-B1</strain>
    </source>
</reference>
<feature type="domain" description="RNase III" evidence="5">
    <location>
        <begin position="18"/>
        <end position="111"/>
    </location>
</feature>
<dbReference type="HAMAP" id="MF_01468">
    <property type="entry name" value="RNase_Mini_III"/>
    <property type="match status" value="1"/>
</dbReference>
<dbReference type="OrthoDB" id="46571at2"/>
<organism evidence="6 7">
    <name type="scientific">Fervidobacterium nodosum (strain ATCC 35602 / DSM 5306 / Rt17-B1)</name>
    <dbReference type="NCBI Taxonomy" id="381764"/>
    <lineage>
        <taxon>Bacteria</taxon>
        <taxon>Thermotogati</taxon>
        <taxon>Thermotogota</taxon>
        <taxon>Thermotogae</taxon>
        <taxon>Thermotogales</taxon>
        <taxon>Fervidobacteriaceae</taxon>
        <taxon>Fervidobacterium</taxon>
    </lineage>
</organism>
<evidence type="ECO:0000256" key="4">
    <source>
        <dbReference type="HAMAP-Rule" id="MF_01468"/>
    </source>
</evidence>
<dbReference type="PANTHER" id="PTHR34276">
    <property type="entry name" value="MINI-RIBONUCLEASE 3"/>
    <property type="match status" value="1"/>
</dbReference>
<name>A7HKX2_FERNB</name>
<dbReference type="Pfam" id="PF00636">
    <property type="entry name" value="Ribonuclease_3"/>
    <property type="match status" value="1"/>
</dbReference>
<evidence type="ECO:0000259" key="5">
    <source>
        <dbReference type="Pfam" id="PF00636"/>
    </source>
</evidence>
<dbReference type="Proteomes" id="UP000002415">
    <property type="component" value="Chromosome"/>
</dbReference>
<protein>
    <recommendedName>
        <fullName evidence="4">Mini-ribonuclease 3</fullName>
        <shortName evidence="4">Mini-3</shortName>
        <shortName evidence="4">Mini-RNase 3</shortName>
        <ecNumber evidence="4">3.1.26.-</ecNumber>
    </recommendedName>
    <alternativeName>
        <fullName evidence="4">Mini-RNase III</fullName>
        <shortName evidence="4">Mini-III</shortName>
    </alternativeName>
</protein>
<keyword evidence="1 4" id="KW-0540">Nuclease</keyword>
<comment type="similarity">
    <text evidence="4">Belongs to the MrnC RNase family.</text>
</comment>
<dbReference type="PIRSF" id="PIRSF005520">
    <property type="entry name" value="UCP005520"/>
    <property type="match status" value="1"/>
</dbReference>
<comment type="subcellular location">
    <subcellularLocation>
        <location evidence="4">Cytoplasm</location>
    </subcellularLocation>
</comment>
<keyword evidence="4" id="KW-0699">rRNA-binding</keyword>
<dbReference type="CDD" id="cd00593">
    <property type="entry name" value="RIBOc"/>
    <property type="match status" value="1"/>
</dbReference>
<keyword evidence="4" id="KW-0690">Ribosome biogenesis</keyword>
<feature type="active site" evidence="4">
    <location>
        <position position="24"/>
    </location>
</feature>
<keyword evidence="4" id="KW-0460">Magnesium</keyword>
<dbReference type="GO" id="GO:0019843">
    <property type="term" value="F:rRNA binding"/>
    <property type="evidence" value="ECO:0007669"/>
    <property type="project" value="UniProtKB-UniRule"/>
</dbReference>
<dbReference type="SUPFAM" id="SSF69065">
    <property type="entry name" value="RNase III domain-like"/>
    <property type="match status" value="1"/>
</dbReference>
<dbReference type="KEGG" id="fno:Fnod_0700"/>
<proteinExistence type="inferred from homology"/>
<evidence type="ECO:0000313" key="7">
    <source>
        <dbReference type="Proteomes" id="UP000002415"/>
    </source>
</evidence>
<keyword evidence="2 4" id="KW-0255">Endonuclease</keyword>
<dbReference type="eggNOG" id="COG1939">
    <property type="taxonomic scope" value="Bacteria"/>
</dbReference>
<comment type="cofactor">
    <cofactor evidence="4">
        <name>Mg(2+)</name>
        <dbReference type="ChEBI" id="CHEBI:18420"/>
    </cofactor>
</comment>
<evidence type="ECO:0000256" key="2">
    <source>
        <dbReference type="ARBA" id="ARBA00022759"/>
    </source>
</evidence>
<evidence type="ECO:0000256" key="1">
    <source>
        <dbReference type="ARBA" id="ARBA00022722"/>
    </source>
</evidence>
<dbReference type="InterPro" id="IPR036389">
    <property type="entry name" value="RNase_III_sf"/>
</dbReference>
<keyword evidence="3 4" id="KW-0378">Hydrolase</keyword>
<dbReference type="AlphaFoldDB" id="A7HKX2"/>